<evidence type="ECO:0000313" key="3">
    <source>
        <dbReference type="Proteomes" id="UP001595579"/>
    </source>
</evidence>
<protein>
    <submittedName>
        <fullName evidence="2">YhdP family protein</fullName>
    </submittedName>
</protein>
<dbReference type="EMBL" id="JBHRUG010000017">
    <property type="protein sequence ID" value="MFC3283564.1"/>
    <property type="molecule type" value="Genomic_DNA"/>
</dbReference>
<organism evidence="2 3">
    <name type="scientific">Litchfieldella rifensis</name>
    <dbReference type="NCBI Taxonomy" id="762643"/>
    <lineage>
        <taxon>Bacteria</taxon>
        <taxon>Pseudomonadati</taxon>
        <taxon>Pseudomonadota</taxon>
        <taxon>Gammaproteobacteria</taxon>
        <taxon>Oceanospirillales</taxon>
        <taxon>Halomonadaceae</taxon>
        <taxon>Litchfieldella</taxon>
    </lineage>
</organism>
<comment type="caution">
    <text evidence="2">The sequence shown here is derived from an EMBL/GenBank/DDBJ whole genome shotgun (WGS) entry which is preliminary data.</text>
</comment>
<evidence type="ECO:0000313" key="2">
    <source>
        <dbReference type="EMBL" id="MFC3283564.1"/>
    </source>
</evidence>
<dbReference type="Pfam" id="PF13116">
    <property type="entry name" value="YhdP"/>
    <property type="match status" value="1"/>
</dbReference>
<gene>
    <name evidence="2" type="ORF">ACFOEV_08105</name>
</gene>
<name>A0ABV7LN30_9GAMM</name>
<reference evidence="3" key="1">
    <citation type="journal article" date="2019" name="Int. J. Syst. Evol. Microbiol.">
        <title>The Global Catalogue of Microorganisms (GCM) 10K type strain sequencing project: providing services to taxonomists for standard genome sequencing and annotation.</title>
        <authorList>
            <consortium name="The Broad Institute Genomics Platform"/>
            <consortium name="The Broad Institute Genome Sequencing Center for Infectious Disease"/>
            <person name="Wu L."/>
            <person name="Ma J."/>
        </authorList>
    </citation>
    <scope>NUCLEOTIDE SEQUENCE [LARGE SCALE GENOMIC DNA]</scope>
    <source>
        <strain evidence="3">CECT 7698</strain>
    </source>
</reference>
<sequence length="1299" mass="141654">MSPYRLLLRWAMTLLAVGLALLAMLILALRLAVSQVDEVRPRLEALLSERFNADVSMMELDGHWYGADPALVLGDLAVTSRAAGREPLLEVEGARLRLDSVASLRDGVPVVTDAHVEGVTIHLYQTPERTWHWPYPAELPPELQPDVEFNLERLDYWVGMLLRQRVEVEDLRLVLHGRDRRVALEAPTLLMTGDRRRAHLEGQVFVEGYEDVSLEAVLEILPGRRGLSDFNAALQARMDVASLVRLAEVLSRNDPVRLDHASGEAVLWGRWQQGALADARLDLNIPELAMSHDETRLALEDIRARGQWLRGDEGWQAWLSLLGDEPGLDPADAEPLAEGGAGPALPRHWQLEGDGEGWRLKSSAFDLAALAAWRDRLPLPERFARLLDALQPSGQVAGFSLEHRGGRWQSRAALQAVEVSPWESAPGGGPLDAWVEAEDLEGRVEFVGIDDPRLHFPKLFTGPMDLASARGEVTWAYEDKRARVEGKALEANWRGAKVQGSFDLETGAGRPGELGLDLAFQDVNALETPLVDWLPVGALGDELNAWLAQGVAGRVPEGRLSLRLPLSKDVQPEDISLDLALEVEQGHLPFAPDWPALDNVAGRLTLDDLDLEARVDQAESRGLWAREGHVSLVDEVLDVQGEVGGTTQDLLSYLQALPFIDLQADDWESRGELAGSLALSLPLAAPDTMTLDLDTDVDVPSLRFAPLDLTLNDINGELGYRHRDAQGELTGMLGARVFEGPMLARFDTGEQQVTFEGRALARGVLEWANLDGLDPVLTGYFPYSARLALDQGAHRLRLDSDLDGLAINLPSPFGKAFQERTPLSLDADLDAGRVEATLAERMRLRWRAWGQTGQGQVWLEQWPAAPQWPDSSGWEVSWRSPRLEPQRWASALSAIGLGDFDVAGQQTPRALQAMRLATDCLYVRQHCVGSLFASAYPQGGSPGGWQLDLAGSLLEGRAEYRPELAGPGPGSASADSSGFVGSVGTGPIDITLSRLNLDALLPEPKAAAASLLEEIDVAPPPAAFPAWLAGLPAGRLRVADLERHGQRFGPLTARWRASPEQLVVAPLGLTLGEVSARGELVWEASGPEASLTRSRLSLDGRDLGTALERLAQPISIRNESTAIDSQLAWPGAPWQFALHRSRGSLDIELRNGRFRYLDSPSAKLIGLLNVDNLLRRLRLDFSDVTRQGTAFDRVTGAATLYGGVLETRGPVEIQGPATSFSLDGDVDLVRRELDQHLAVTVPLSQNLPLAAVVAGAPVVGGALWIAHRLFGGVIDRATRIHYRVRGPWTSPQISLEGAE</sequence>
<proteinExistence type="predicted"/>
<dbReference type="PANTHER" id="PTHR38690">
    <property type="entry name" value="PROTEASE-RELATED"/>
    <property type="match status" value="1"/>
</dbReference>
<dbReference type="Proteomes" id="UP001595579">
    <property type="component" value="Unassembled WGS sequence"/>
</dbReference>
<dbReference type="InterPro" id="IPR011836">
    <property type="entry name" value="YhdP"/>
</dbReference>
<feature type="domain" description="YhdP central" evidence="1">
    <location>
        <begin position="1"/>
        <end position="1293"/>
    </location>
</feature>
<dbReference type="RefSeq" id="WP_386772675.1">
    <property type="nucleotide sequence ID" value="NZ_JBHRUG010000017.1"/>
</dbReference>
<dbReference type="InterPro" id="IPR025263">
    <property type="entry name" value="YhdP_central"/>
</dbReference>
<evidence type="ECO:0000259" key="1">
    <source>
        <dbReference type="Pfam" id="PF13116"/>
    </source>
</evidence>
<dbReference type="PANTHER" id="PTHR38690:SF1">
    <property type="entry name" value="PROTEASE"/>
    <property type="match status" value="1"/>
</dbReference>
<accession>A0ABV7LN30</accession>
<keyword evidence="3" id="KW-1185">Reference proteome</keyword>